<evidence type="ECO:0000256" key="7">
    <source>
        <dbReference type="SAM" id="MobiDB-lite"/>
    </source>
</evidence>
<dbReference type="GO" id="GO:0009306">
    <property type="term" value="P:protein secretion"/>
    <property type="evidence" value="ECO:0007669"/>
    <property type="project" value="InterPro"/>
</dbReference>
<dbReference type="AlphaFoldDB" id="A0A494X8Y2"/>
<dbReference type="GO" id="GO:0005886">
    <property type="term" value="C:plasma membrane"/>
    <property type="evidence" value="ECO:0007669"/>
    <property type="project" value="UniProtKB-SubCell"/>
</dbReference>
<feature type="transmembrane region" description="Helical" evidence="8">
    <location>
        <begin position="77"/>
        <end position="101"/>
    </location>
</feature>
<keyword evidence="3" id="KW-1003">Cell membrane</keyword>
<dbReference type="Pfam" id="PF01312">
    <property type="entry name" value="Bac_export_2"/>
    <property type="match status" value="1"/>
</dbReference>
<feature type="compositionally biased region" description="Basic and acidic residues" evidence="7">
    <location>
        <begin position="222"/>
        <end position="235"/>
    </location>
</feature>
<accession>A0A494X8Y2</accession>
<dbReference type="SUPFAM" id="SSF160544">
    <property type="entry name" value="EscU C-terminal domain-like"/>
    <property type="match status" value="1"/>
</dbReference>
<evidence type="ECO:0000256" key="1">
    <source>
        <dbReference type="ARBA" id="ARBA00004651"/>
    </source>
</evidence>
<gene>
    <name evidence="9" type="ORF">D7S89_22055</name>
</gene>
<dbReference type="InterPro" id="IPR006307">
    <property type="entry name" value="BsaZ-like"/>
</dbReference>
<comment type="similarity">
    <text evidence="2">Belongs to the type III secretion exporter family.</text>
</comment>
<reference evidence="9 10" key="1">
    <citation type="submission" date="2018-10" db="EMBL/GenBank/DDBJ databases">
        <title>Paraburkholderia sp. 7MK8-2, isolated from soil.</title>
        <authorList>
            <person name="Gao Z.-H."/>
            <person name="Qiu L.-H."/>
        </authorList>
    </citation>
    <scope>NUCLEOTIDE SEQUENCE [LARGE SCALE GENOMIC DNA]</scope>
    <source>
        <strain evidence="9 10">7MK8-2</strain>
    </source>
</reference>
<protein>
    <submittedName>
        <fullName evidence="9">EscU/YscU/HrcU family type III secretion system export apparatus switch protein</fullName>
    </submittedName>
</protein>
<evidence type="ECO:0000256" key="4">
    <source>
        <dbReference type="ARBA" id="ARBA00022692"/>
    </source>
</evidence>
<evidence type="ECO:0000256" key="6">
    <source>
        <dbReference type="ARBA" id="ARBA00023136"/>
    </source>
</evidence>
<comment type="subcellular location">
    <subcellularLocation>
        <location evidence="1">Cell membrane</location>
        <topology evidence="1">Multi-pass membrane protein</topology>
    </subcellularLocation>
</comment>
<dbReference type="NCBIfam" id="TIGR01404">
    <property type="entry name" value="FlhB_rel_III"/>
    <property type="match status" value="1"/>
</dbReference>
<sequence length="353" mass="38705">MMSEKTEQPTQRKLDKAREKGQVAKSPDLTETVCMLGVIGTLMAADHLLAGSMRDLVTLTMQFITGEHSMQNMLHTLYHLLGTATMMLLPVALAGALAAAVGTAAQTGLVVTFDPIMPKFETVNPGSGLKRIFSMKSVIDVAKRLVKLAVLLPVMWISIENLLPLLSNAAYQPLGPLMDVLWHALLKLLTVAFVAYLVIGFADYKIQHWLFIRQNRMSKDEIKKEHKQQDGDPHIKRERRKRGREMINKGPDKPAVGGANVVVTNPTHYAVAIRYRPGEDSLPVVVAKGVDAEAALVRRYASEAGVPVVANPPVARALYRIEHDAQIPEAMFEVVAAILRWVDSVGAPRTQGG</sequence>
<dbReference type="InterPro" id="IPR029025">
    <property type="entry name" value="T3SS_substrate_exporter_C"/>
</dbReference>
<evidence type="ECO:0000313" key="9">
    <source>
        <dbReference type="EMBL" id="RKP44644.1"/>
    </source>
</evidence>
<feature type="region of interest" description="Disordered" evidence="7">
    <location>
        <begin position="1"/>
        <end position="24"/>
    </location>
</feature>
<keyword evidence="10" id="KW-1185">Reference proteome</keyword>
<dbReference type="PANTHER" id="PTHR30531:SF12">
    <property type="entry name" value="FLAGELLAR BIOSYNTHETIC PROTEIN FLHB"/>
    <property type="match status" value="1"/>
</dbReference>
<keyword evidence="4 8" id="KW-0812">Transmembrane</keyword>
<keyword evidence="6 8" id="KW-0472">Membrane</keyword>
<evidence type="ECO:0000256" key="8">
    <source>
        <dbReference type="SAM" id="Phobius"/>
    </source>
</evidence>
<dbReference type="EMBL" id="RBZV01000012">
    <property type="protein sequence ID" value="RKP44644.1"/>
    <property type="molecule type" value="Genomic_DNA"/>
</dbReference>
<evidence type="ECO:0000256" key="5">
    <source>
        <dbReference type="ARBA" id="ARBA00022989"/>
    </source>
</evidence>
<dbReference type="Gene3D" id="3.40.1690.10">
    <property type="entry name" value="secretion proteins EscU"/>
    <property type="match status" value="1"/>
</dbReference>
<evidence type="ECO:0000256" key="2">
    <source>
        <dbReference type="ARBA" id="ARBA00010690"/>
    </source>
</evidence>
<name>A0A494X8Y2_9BURK</name>
<comment type="caution">
    <text evidence="9">The sequence shown here is derived from an EMBL/GenBank/DDBJ whole genome shotgun (WGS) entry which is preliminary data.</text>
</comment>
<organism evidence="9 10">
    <name type="scientific">Trinickia fusca</name>
    <dbReference type="NCBI Taxonomy" id="2419777"/>
    <lineage>
        <taxon>Bacteria</taxon>
        <taxon>Pseudomonadati</taxon>
        <taxon>Pseudomonadota</taxon>
        <taxon>Betaproteobacteria</taxon>
        <taxon>Burkholderiales</taxon>
        <taxon>Burkholderiaceae</taxon>
        <taxon>Trinickia</taxon>
    </lineage>
</organism>
<feature type="compositionally biased region" description="Basic and acidic residues" evidence="7">
    <location>
        <begin position="1"/>
        <end position="22"/>
    </location>
</feature>
<dbReference type="InterPro" id="IPR006135">
    <property type="entry name" value="T3SS_substrate_exporter"/>
</dbReference>
<feature type="transmembrane region" description="Helical" evidence="8">
    <location>
        <begin position="184"/>
        <end position="204"/>
    </location>
</feature>
<keyword evidence="5 8" id="KW-1133">Transmembrane helix</keyword>
<dbReference type="PRINTS" id="PR00950">
    <property type="entry name" value="TYPE3IMSPROT"/>
</dbReference>
<feature type="region of interest" description="Disordered" evidence="7">
    <location>
        <begin position="222"/>
        <end position="258"/>
    </location>
</feature>
<dbReference type="Proteomes" id="UP000280434">
    <property type="component" value="Unassembled WGS sequence"/>
</dbReference>
<proteinExistence type="inferred from homology"/>
<feature type="transmembrane region" description="Helical" evidence="8">
    <location>
        <begin position="145"/>
        <end position="164"/>
    </location>
</feature>
<evidence type="ECO:0000313" key="10">
    <source>
        <dbReference type="Proteomes" id="UP000280434"/>
    </source>
</evidence>
<dbReference type="OrthoDB" id="9807950at2"/>
<evidence type="ECO:0000256" key="3">
    <source>
        <dbReference type="ARBA" id="ARBA00022475"/>
    </source>
</evidence>
<dbReference type="PANTHER" id="PTHR30531">
    <property type="entry name" value="FLAGELLAR BIOSYNTHETIC PROTEIN FLHB"/>
    <property type="match status" value="1"/>
</dbReference>